<dbReference type="AlphaFoldDB" id="A0AAU7M5I4"/>
<protein>
    <submittedName>
        <fullName evidence="4">Sulfotransferase domain-containing protein</fullName>
    </submittedName>
</protein>
<evidence type="ECO:0000259" key="3">
    <source>
        <dbReference type="Pfam" id="PF00685"/>
    </source>
</evidence>
<keyword evidence="1" id="KW-0808">Transferase</keyword>
<evidence type="ECO:0000313" key="4">
    <source>
        <dbReference type="EMBL" id="XBP92697.1"/>
    </source>
</evidence>
<evidence type="ECO:0000313" key="5">
    <source>
        <dbReference type="EMBL" id="XCH73394.1"/>
    </source>
</evidence>
<dbReference type="EMBL" id="CP159342">
    <property type="protein sequence ID" value="XCH73394.1"/>
    <property type="molecule type" value="Genomic_DNA"/>
</dbReference>
<organism evidence="4">
    <name type="scientific">Micromonospora sp. CCTCC AA 2012012</name>
    <dbReference type="NCBI Taxonomy" id="3111921"/>
    <lineage>
        <taxon>Bacteria</taxon>
        <taxon>Bacillati</taxon>
        <taxon>Actinomycetota</taxon>
        <taxon>Actinomycetes</taxon>
        <taxon>Micromonosporales</taxon>
        <taxon>Micromonosporaceae</taxon>
        <taxon>Micromonospora</taxon>
    </lineage>
</organism>
<dbReference type="Gene3D" id="3.40.50.300">
    <property type="entry name" value="P-loop containing nucleotide triphosphate hydrolases"/>
    <property type="match status" value="1"/>
</dbReference>
<evidence type="ECO:0000256" key="2">
    <source>
        <dbReference type="ARBA" id="ARBA00023180"/>
    </source>
</evidence>
<sequence length="287" mass="32634">MTVAKEQALRAVKSMSRTVGRLTAGSRMAPGFLIVGAQRCGTTSLFKTLSQHPGVLPPAYHKGVHYFDTDYHRGMNWYLGHFPTTAKAEAVRGQLGVRGITGESSPFYMFHPLAGQRIATDLPGVRLLVLLRDPVERAYSAHSHELARGYETESSFERALELEQERTAGERERMTADPTYLSYHLQHNAYLARGRYIEQLERLEALVGRDRLHVIDSDDFFADPRPSFDAVCDFIGLPRWADISFGKHNSRSRSPMSAELRGRLEEHFAPYDERLASWWGRVPSWRR</sequence>
<dbReference type="InterPro" id="IPR037359">
    <property type="entry name" value="NST/OST"/>
</dbReference>
<reference evidence="4" key="1">
    <citation type="submission" date="2024-01" db="EMBL/GenBank/DDBJ databases">
        <title>The genome sequence of Micromonospora mangrovi CCTCC AA 2012012.</title>
        <authorList>
            <person name="Gao J."/>
        </authorList>
    </citation>
    <scope>NUCLEOTIDE SEQUENCE</scope>
    <source>
        <strain evidence="4">CCTCC AA 2012012</strain>
    </source>
</reference>
<dbReference type="Pfam" id="PF00685">
    <property type="entry name" value="Sulfotransfer_1"/>
    <property type="match status" value="1"/>
</dbReference>
<dbReference type="InterPro" id="IPR027417">
    <property type="entry name" value="P-loop_NTPase"/>
</dbReference>
<dbReference type="GO" id="GO:0008146">
    <property type="term" value="F:sulfotransferase activity"/>
    <property type="evidence" value="ECO:0007669"/>
    <property type="project" value="InterPro"/>
</dbReference>
<evidence type="ECO:0000256" key="1">
    <source>
        <dbReference type="ARBA" id="ARBA00022679"/>
    </source>
</evidence>
<dbReference type="InterPro" id="IPR000863">
    <property type="entry name" value="Sulfotransferase_dom"/>
</dbReference>
<name>A0AAU7M5I4_9ACTN</name>
<keyword evidence="2" id="KW-0325">Glycoprotein</keyword>
<dbReference type="EMBL" id="CP157762">
    <property type="protein sequence ID" value="XBP92697.1"/>
    <property type="molecule type" value="Genomic_DNA"/>
</dbReference>
<dbReference type="PANTHER" id="PTHR10605:SF56">
    <property type="entry name" value="BIFUNCTIONAL HEPARAN SULFATE N-DEACETYLASE_N-SULFOTRANSFERASE"/>
    <property type="match status" value="1"/>
</dbReference>
<dbReference type="RefSeq" id="WP_350932297.1">
    <property type="nucleotide sequence ID" value="NZ_CP157762.1"/>
</dbReference>
<gene>
    <name evidence="5" type="ORF">ABUL08_24340</name>
    <name evidence="4" type="ORF">VK199_24265</name>
</gene>
<dbReference type="PANTHER" id="PTHR10605">
    <property type="entry name" value="HEPARAN SULFATE SULFOTRANSFERASE"/>
    <property type="match status" value="1"/>
</dbReference>
<feature type="domain" description="Sulfotransferase" evidence="3">
    <location>
        <begin position="32"/>
        <end position="238"/>
    </location>
</feature>
<reference evidence="5" key="2">
    <citation type="submission" date="2024-06" db="EMBL/GenBank/DDBJ databases">
        <title>Micromonospora mangrovi CCTCC AA 2012012 genome sequences.</title>
        <authorList>
            <person name="Gao J."/>
        </authorList>
    </citation>
    <scope>NUCLEOTIDE SEQUENCE</scope>
    <source>
        <strain evidence="5">CCTCC AA 2012012</strain>
    </source>
</reference>
<accession>A0AAU7M5I4</accession>
<proteinExistence type="predicted"/>
<dbReference type="SUPFAM" id="SSF52540">
    <property type="entry name" value="P-loop containing nucleoside triphosphate hydrolases"/>
    <property type="match status" value="1"/>
</dbReference>